<name>F0SNW4_RUBBR</name>
<gene>
    <name evidence="5" type="primary">hslU</name>
    <name evidence="8" type="ordered locus">Plabr_2439</name>
</gene>
<comment type="subunit">
    <text evidence="5">A double ring-shaped homohexamer of HslV is capped on each side by a ring-shaped HslU homohexamer. The assembly of the HslU/HslV complex is dependent on binding of ATP.</text>
</comment>
<dbReference type="CDD" id="cd19498">
    <property type="entry name" value="RecA-like_HslU"/>
    <property type="match status" value="1"/>
</dbReference>
<dbReference type="InterPro" id="IPR050052">
    <property type="entry name" value="ATP-dep_Clp_protease_ClpX"/>
</dbReference>
<dbReference type="KEGG" id="pbs:Plabr_2439"/>
<feature type="domain" description="AAA+ ATPase" evidence="6">
    <location>
        <begin position="60"/>
        <end position="348"/>
    </location>
</feature>
<dbReference type="GO" id="GO:0043335">
    <property type="term" value="P:protein unfolding"/>
    <property type="evidence" value="ECO:0007669"/>
    <property type="project" value="UniProtKB-UniRule"/>
</dbReference>
<proteinExistence type="inferred from homology"/>
<keyword evidence="3 5" id="KW-0067">ATP-binding</keyword>
<dbReference type="OrthoDB" id="9804062at2"/>
<keyword evidence="4 5" id="KW-0143">Chaperone</keyword>
<keyword evidence="2 5" id="KW-0547">Nucleotide-binding</keyword>
<feature type="domain" description="Clp ATPase C-terminal" evidence="7">
    <location>
        <begin position="351"/>
        <end position="445"/>
    </location>
</feature>
<dbReference type="Proteomes" id="UP000006860">
    <property type="component" value="Chromosome"/>
</dbReference>
<dbReference type="GO" id="GO:0016887">
    <property type="term" value="F:ATP hydrolysis activity"/>
    <property type="evidence" value="ECO:0007669"/>
    <property type="project" value="InterPro"/>
</dbReference>
<dbReference type="GO" id="GO:0008233">
    <property type="term" value="F:peptidase activity"/>
    <property type="evidence" value="ECO:0007669"/>
    <property type="project" value="UniProtKB-KW"/>
</dbReference>
<dbReference type="PANTHER" id="PTHR48102:SF3">
    <property type="entry name" value="ATP-DEPENDENT PROTEASE ATPASE SUBUNIT HSLU"/>
    <property type="match status" value="1"/>
</dbReference>
<evidence type="ECO:0000259" key="7">
    <source>
        <dbReference type="SMART" id="SM01086"/>
    </source>
</evidence>
<feature type="binding site" evidence="5">
    <location>
        <begin position="71"/>
        <end position="76"/>
    </location>
    <ligand>
        <name>ATP</name>
        <dbReference type="ChEBI" id="CHEBI:30616"/>
    </ligand>
</feature>
<dbReference type="InterPro" id="IPR004491">
    <property type="entry name" value="HslU"/>
</dbReference>
<dbReference type="InterPro" id="IPR003593">
    <property type="entry name" value="AAA+_ATPase"/>
</dbReference>
<evidence type="ECO:0000313" key="8">
    <source>
        <dbReference type="EMBL" id="ADY60040.1"/>
    </source>
</evidence>
<dbReference type="NCBIfam" id="TIGR00390">
    <property type="entry name" value="hslU"/>
    <property type="match status" value="1"/>
</dbReference>
<evidence type="ECO:0000256" key="5">
    <source>
        <dbReference type="HAMAP-Rule" id="MF_00249"/>
    </source>
</evidence>
<evidence type="ECO:0000256" key="3">
    <source>
        <dbReference type="ARBA" id="ARBA00022840"/>
    </source>
</evidence>
<dbReference type="Gene3D" id="3.40.50.300">
    <property type="entry name" value="P-loop containing nucleotide triphosphate hydrolases"/>
    <property type="match status" value="2"/>
</dbReference>
<protein>
    <recommendedName>
        <fullName evidence="5">ATP-dependent protease ATPase subunit HslU</fullName>
    </recommendedName>
    <alternativeName>
        <fullName evidence="5">Unfoldase HslU</fullName>
    </alternativeName>
</protein>
<dbReference type="eggNOG" id="COG1220">
    <property type="taxonomic scope" value="Bacteria"/>
</dbReference>
<dbReference type="GO" id="GO:0005524">
    <property type="term" value="F:ATP binding"/>
    <property type="evidence" value="ECO:0007669"/>
    <property type="project" value="UniProtKB-UniRule"/>
</dbReference>
<feature type="binding site" evidence="5">
    <location>
        <position position="409"/>
    </location>
    <ligand>
        <name>ATP</name>
        <dbReference type="ChEBI" id="CHEBI:30616"/>
    </ligand>
</feature>
<dbReference type="HOGENOM" id="CLU_033123_0_0_0"/>
<dbReference type="HAMAP" id="MF_00249">
    <property type="entry name" value="HslU"/>
    <property type="match status" value="1"/>
</dbReference>
<keyword evidence="8" id="KW-0645">Protease</keyword>
<evidence type="ECO:0000256" key="4">
    <source>
        <dbReference type="ARBA" id="ARBA00023186"/>
    </source>
</evidence>
<comment type="function">
    <text evidence="5">ATPase subunit of a proteasome-like degradation complex; this subunit has chaperone activity. The binding of ATP and its subsequent hydrolysis by HslU are essential for unfolding of protein substrates subsequently hydrolyzed by HslV. HslU recognizes the N-terminal part of its protein substrates and unfolds these before they are guided to HslV for hydrolysis.</text>
</comment>
<dbReference type="Gene3D" id="1.10.8.60">
    <property type="match status" value="1"/>
</dbReference>
<comment type="subcellular location">
    <subcellularLocation>
        <location evidence="5">Cytoplasm</location>
    </subcellularLocation>
</comment>
<dbReference type="InterPro" id="IPR003959">
    <property type="entry name" value="ATPase_AAA_core"/>
</dbReference>
<evidence type="ECO:0000259" key="6">
    <source>
        <dbReference type="SMART" id="SM00382"/>
    </source>
</evidence>
<evidence type="ECO:0000313" key="9">
    <source>
        <dbReference type="Proteomes" id="UP000006860"/>
    </source>
</evidence>
<keyword evidence="8" id="KW-0378">Hydrolase</keyword>
<dbReference type="FunFam" id="3.40.50.300:FF:000220">
    <property type="entry name" value="ATP-dependent protease ATPase subunit HslU"/>
    <property type="match status" value="1"/>
</dbReference>
<dbReference type="Gene3D" id="1.10.8.10">
    <property type="entry name" value="DNA helicase RuvA subunit, C-terminal domain"/>
    <property type="match status" value="1"/>
</dbReference>
<dbReference type="SMART" id="SM00382">
    <property type="entry name" value="AAA"/>
    <property type="match status" value="1"/>
</dbReference>
<sequence length="459" mass="52180">MSDLTPPPATATFRSTPREIVAALDKHIVGQADAKRAVAIALRNRYRWRQLDESVRQEITPKNIIMMGPTGVGKTEITRRLAALTGAPFIKVEATKYTEVGYYGRDVESMIRDLVEAAITLVRDKKREEVRDKAEERVEDRILDLLLPAQPASWSPDVKAEDTENRHSRNREKFREMLRKGQLEEREVELKVEQKGSSMPMFSNVGMEQMEMDVQNMFEKFMPKKTQQRKVPISEARKILLDQESEALLDKDAIQDEAIRLAQDSGIVFIDEIDKICGPQEGSKSADVSRQGVQRDLLPIVEGTTVQTKYGSVKTEYMLFIAAGAFHRSRPSDLMPELQGRFPIRVELIDLTRDDFVRILTEPKTSLTEQYKQLLAIDGVTIEFTQDGIEALADIAFHVNQSTQNIGARRLHTILERLLEDISFSAPADDLMTLTVDGKYVRHQLQEIAHDEDLSKFIL</sequence>
<dbReference type="Pfam" id="PF00004">
    <property type="entry name" value="AAA"/>
    <property type="match status" value="1"/>
</dbReference>
<dbReference type="SMART" id="SM01086">
    <property type="entry name" value="ClpB_D2-small"/>
    <property type="match status" value="1"/>
</dbReference>
<keyword evidence="5" id="KW-0963">Cytoplasm</keyword>
<feature type="binding site" evidence="5">
    <location>
        <position position="29"/>
    </location>
    <ligand>
        <name>ATP</name>
        <dbReference type="ChEBI" id="CHEBI:30616"/>
    </ligand>
</feature>
<dbReference type="GO" id="GO:0009376">
    <property type="term" value="C:HslUV protease complex"/>
    <property type="evidence" value="ECO:0007669"/>
    <property type="project" value="UniProtKB-UniRule"/>
</dbReference>
<dbReference type="InterPro" id="IPR027417">
    <property type="entry name" value="P-loop_NTPase"/>
</dbReference>
<evidence type="ECO:0000256" key="2">
    <source>
        <dbReference type="ARBA" id="ARBA00022741"/>
    </source>
</evidence>
<dbReference type="NCBIfam" id="NF003544">
    <property type="entry name" value="PRK05201.1"/>
    <property type="match status" value="1"/>
</dbReference>
<feature type="binding site" evidence="5">
    <location>
        <position position="271"/>
    </location>
    <ligand>
        <name>ATP</name>
        <dbReference type="ChEBI" id="CHEBI:30616"/>
    </ligand>
</feature>
<evidence type="ECO:0000256" key="1">
    <source>
        <dbReference type="ARBA" id="ARBA00009771"/>
    </source>
</evidence>
<dbReference type="SUPFAM" id="SSF52540">
    <property type="entry name" value="P-loop containing nucleoside triphosphate hydrolases"/>
    <property type="match status" value="1"/>
</dbReference>
<dbReference type="PANTHER" id="PTHR48102">
    <property type="entry name" value="ATP-DEPENDENT CLP PROTEASE ATP-BINDING SUBUNIT CLPX-LIKE, MITOCHONDRIAL-RELATED"/>
    <property type="match status" value="1"/>
</dbReference>
<dbReference type="EMBL" id="CP002546">
    <property type="protein sequence ID" value="ADY60040.1"/>
    <property type="molecule type" value="Genomic_DNA"/>
</dbReference>
<feature type="binding site" evidence="5">
    <location>
        <position position="337"/>
    </location>
    <ligand>
        <name>ATP</name>
        <dbReference type="ChEBI" id="CHEBI:30616"/>
    </ligand>
</feature>
<dbReference type="STRING" id="756272.Plabr_2439"/>
<dbReference type="InterPro" id="IPR019489">
    <property type="entry name" value="Clp_ATPase_C"/>
</dbReference>
<dbReference type="AlphaFoldDB" id="F0SNW4"/>
<organism evidence="8 9">
    <name type="scientific">Rubinisphaera brasiliensis (strain ATCC 49424 / DSM 5305 / JCM 21570 / IAM 15109 / NBRC 103401 / IFAM 1448)</name>
    <name type="common">Planctomyces brasiliensis</name>
    <dbReference type="NCBI Taxonomy" id="756272"/>
    <lineage>
        <taxon>Bacteria</taxon>
        <taxon>Pseudomonadati</taxon>
        <taxon>Planctomycetota</taxon>
        <taxon>Planctomycetia</taxon>
        <taxon>Planctomycetales</taxon>
        <taxon>Planctomycetaceae</taxon>
        <taxon>Rubinisphaera</taxon>
    </lineage>
</organism>
<dbReference type="Pfam" id="PF07724">
    <property type="entry name" value="AAA_2"/>
    <property type="match status" value="1"/>
</dbReference>
<accession>F0SNW4</accession>
<dbReference type="GO" id="GO:0036402">
    <property type="term" value="F:proteasome-activating activity"/>
    <property type="evidence" value="ECO:0007669"/>
    <property type="project" value="UniProtKB-UniRule"/>
</dbReference>
<keyword evidence="9" id="KW-1185">Reference proteome</keyword>
<reference evidence="9" key="1">
    <citation type="submission" date="2011-02" db="EMBL/GenBank/DDBJ databases">
        <title>The complete genome of Planctomyces brasiliensis DSM 5305.</title>
        <authorList>
            <person name="Lucas S."/>
            <person name="Copeland A."/>
            <person name="Lapidus A."/>
            <person name="Bruce D."/>
            <person name="Goodwin L."/>
            <person name="Pitluck S."/>
            <person name="Kyrpides N."/>
            <person name="Mavromatis K."/>
            <person name="Pagani I."/>
            <person name="Ivanova N."/>
            <person name="Ovchinnikova G."/>
            <person name="Lu M."/>
            <person name="Detter J.C."/>
            <person name="Han C."/>
            <person name="Land M."/>
            <person name="Hauser L."/>
            <person name="Markowitz V."/>
            <person name="Cheng J.-F."/>
            <person name="Hugenholtz P."/>
            <person name="Woyke T."/>
            <person name="Wu D."/>
            <person name="Tindall B."/>
            <person name="Pomrenke H.G."/>
            <person name="Brambilla E."/>
            <person name="Klenk H.-P."/>
            <person name="Eisen J.A."/>
        </authorList>
    </citation>
    <scope>NUCLEOTIDE SEQUENCE [LARGE SCALE GENOMIC DNA]</scope>
    <source>
        <strain evidence="9">ATCC 49424 / DSM 5305 / JCM 21570 / NBRC 103401 / IFAM 1448</strain>
    </source>
</reference>
<comment type="similarity">
    <text evidence="1 5">Belongs to the ClpX chaperone family. HslU subfamily.</text>
</comment>
<dbReference type="RefSeq" id="WP_013628764.1">
    <property type="nucleotide sequence ID" value="NC_015174.1"/>
</dbReference>